<feature type="compositionally biased region" description="Basic and acidic residues" evidence="1">
    <location>
        <begin position="15"/>
        <end position="24"/>
    </location>
</feature>
<keyword evidence="3" id="KW-1185">Reference proteome</keyword>
<evidence type="ECO:0008006" key="4">
    <source>
        <dbReference type="Google" id="ProtNLM"/>
    </source>
</evidence>
<dbReference type="EMBL" id="FNAT01000002">
    <property type="protein sequence ID" value="SDE52008.1"/>
    <property type="molecule type" value="Genomic_DNA"/>
</dbReference>
<sequence length="132" mass="14060">MTSYEYKIVPAPRRGQKERGLKTPEDRFARTLEAALTEHGAKGWEYLRAETLPCEERRGLGRSSTVYHSVLVFRRPLPGAAATTVQEVGAPAPGGLTASRDARPAAPSGPGPRARQDIPDRPASPAGGDGDA</sequence>
<protein>
    <recommendedName>
        <fullName evidence="4">DUF4177 domain-containing protein</fullName>
    </recommendedName>
</protein>
<dbReference type="Proteomes" id="UP000198922">
    <property type="component" value="Unassembled WGS sequence"/>
</dbReference>
<evidence type="ECO:0000313" key="3">
    <source>
        <dbReference type="Proteomes" id="UP000198922"/>
    </source>
</evidence>
<feature type="region of interest" description="Disordered" evidence="1">
    <location>
        <begin position="87"/>
        <end position="132"/>
    </location>
</feature>
<dbReference type="RefSeq" id="WP_090111439.1">
    <property type="nucleotide sequence ID" value="NZ_FNAT01000002.1"/>
</dbReference>
<feature type="region of interest" description="Disordered" evidence="1">
    <location>
        <begin position="1"/>
        <end position="24"/>
    </location>
</feature>
<organism evidence="2 3">
    <name type="scientific">Limimaricola pyoseonensis</name>
    <dbReference type="NCBI Taxonomy" id="521013"/>
    <lineage>
        <taxon>Bacteria</taxon>
        <taxon>Pseudomonadati</taxon>
        <taxon>Pseudomonadota</taxon>
        <taxon>Alphaproteobacteria</taxon>
        <taxon>Rhodobacterales</taxon>
        <taxon>Paracoccaceae</taxon>
        <taxon>Limimaricola</taxon>
    </lineage>
</organism>
<reference evidence="3" key="1">
    <citation type="submission" date="2016-10" db="EMBL/GenBank/DDBJ databases">
        <authorList>
            <person name="Varghese N."/>
            <person name="Submissions S."/>
        </authorList>
    </citation>
    <scope>NUCLEOTIDE SEQUENCE [LARGE SCALE GENOMIC DNA]</scope>
    <source>
        <strain evidence="3">DSM 21424</strain>
    </source>
</reference>
<dbReference type="OrthoDB" id="7658888at2"/>
<accession>A0A1G7DKF2</accession>
<evidence type="ECO:0000256" key="1">
    <source>
        <dbReference type="SAM" id="MobiDB-lite"/>
    </source>
</evidence>
<evidence type="ECO:0000313" key="2">
    <source>
        <dbReference type="EMBL" id="SDE52008.1"/>
    </source>
</evidence>
<dbReference type="STRING" id="521013.SAMN04488567_1979"/>
<feature type="compositionally biased region" description="Low complexity" evidence="1">
    <location>
        <begin position="104"/>
        <end position="113"/>
    </location>
</feature>
<gene>
    <name evidence="2" type="ORF">SAMN04488567_1979</name>
</gene>
<proteinExistence type="predicted"/>
<dbReference type="AlphaFoldDB" id="A0A1G7DKF2"/>
<name>A0A1G7DKF2_9RHOB</name>